<dbReference type="EMBL" id="JANCYW010000013">
    <property type="protein sequence ID" value="KAK4537576.1"/>
    <property type="molecule type" value="Genomic_DNA"/>
</dbReference>
<sequence length="404" mass="43388">MSGKLGPSTSAAVPTSPSGKEEARWEAPTPDTPLLADSEAAGEWPESDAELDSSSLSDWVEMDRGEWDEEWALMEQILGSELEVDSEEIEQMLREEVATGETSASLESDAESPLSLETLGLAELSGRSTTATRRRRTVARRPRSLFSGGRTAAAATPSWASERLRTPESSLAALTTPTESVAQTVRRLVRRLSEVSESTIGSEVPETPLSVTRSWRAPRVSPAKTPRRRRPSRRIDDGGGATEAAPKRVTPAPPPTTTVTSRADWERDLARIARQLETSLLDDDLLPSAAPMGMTGGPRPLPRLRVFGAADVHASPQSSSSSSSSSFVDVDSHPPTVANDPPSARALLSDARIVDALTRRYLSEESIARILESLDADPLLKKSALMNPQVARLTERLPTATAAA</sequence>
<reference evidence="2 3" key="1">
    <citation type="submission" date="2022-07" db="EMBL/GenBank/DDBJ databases">
        <title>Genome-wide signatures of adaptation to extreme environments.</title>
        <authorList>
            <person name="Cho C.H."/>
            <person name="Yoon H.S."/>
        </authorList>
    </citation>
    <scope>NUCLEOTIDE SEQUENCE [LARGE SCALE GENOMIC DNA]</scope>
    <source>
        <strain evidence="2 3">DBV 063 E5</strain>
    </source>
</reference>
<gene>
    <name evidence="2" type="ORF">CDCA_CDCA13G3601</name>
</gene>
<proteinExistence type="predicted"/>
<protein>
    <submittedName>
        <fullName evidence="2">Uncharacterized protein</fullName>
    </submittedName>
</protein>
<evidence type="ECO:0000313" key="3">
    <source>
        <dbReference type="Proteomes" id="UP001301350"/>
    </source>
</evidence>
<dbReference type="AlphaFoldDB" id="A0AAV9IZM0"/>
<feature type="region of interest" description="Disordered" evidence="1">
    <location>
        <begin position="312"/>
        <end position="343"/>
    </location>
</feature>
<dbReference type="Proteomes" id="UP001301350">
    <property type="component" value="Unassembled WGS sequence"/>
</dbReference>
<organism evidence="2 3">
    <name type="scientific">Cyanidium caldarium</name>
    <name type="common">Red alga</name>
    <dbReference type="NCBI Taxonomy" id="2771"/>
    <lineage>
        <taxon>Eukaryota</taxon>
        <taxon>Rhodophyta</taxon>
        <taxon>Bangiophyceae</taxon>
        <taxon>Cyanidiales</taxon>
        <taxon>Cyanidiaceae</taxon>
        <taxon>Cyanidium</taxon>
    </lineage>
</organism>
<feature type="compositionally biased region" description="Polar residues" evidence="1">
    <location>
        <begin position="167"/>
        <end position="179"/>
    </location>
</feature>
<feature type="compositionally biased region" description="Basic residues" evidence="1">
    <location>
        <begin position="132"/>
        <end position="143"/>
    </location>
</feature>
<evidence type="ECO:0000313" key="2">
    <source>
        <dbReference type="EMBL" id="KAK4537576.1"/>
    </source>
</evidence>
<evidence type="ECO:0000256" key="1">
    <source>
        <dbReference type="SAM" id="MobiDB-lite"/>
    </source>
</evidence>
<feature type="compositionally biased region" description="Low complexity" evidence="1">
    <location>
        <begin position="7"/>
        <end position="18"/>
    </location>
</feature>
<comment type="caution">
    <text evidence="2">The sequence shown here is derived from an EMBL/GenBank/DDBJ whole genome shotgun (WGS) entry which is preliminary data.</text>
</comment>
<keyword evidence="3" id="KW-1185">Reference proteome</keyword>
<accession>A0AAV9IZM0</accession>
<name>A0AAV9IZM0_CYACA</name>
<feature type="region of interest" description="Disordered" evidence="1">
    <location>
        <begin position="193"/>
        <end position="264"/>
    </location>
</feature>
<feature type="region of interest" description="Disordered" evidence="1">
    <location>
        <begin position="1"/>
        <end position="58"/>
    </location>
</feature>
<feature type="region of interest" description="Disordered" evidence="1">
    <location>
        <begin position="96"/>
        <end position="179"/>
    </location>
</feature>